<dbReference type="GO" id="GO:0005509">
    <property type="term" value="F:calcium ion binding"/>
    <property type="evidence" value="ECO:0007669"/>
    <property type="project" value="InterPro"/>
</dbReference>
<dbReference type="PROSITE" id="PS00018">
    <property type="entry name" value="EF_HAND_1"/>
    <property type="match status" value="2"/>
</dbReference>
<feature type="compositionally biased region" description="Polar residues" evidence="2">
    <location>
        <begin position="737"/>
        <end position="751"/>
    </location>
</feature>
<dbReference type="Proteomes" id="UP001190700">
    <property type="component" value="Unassembled WGS sequence"/>
</dbReference>
<dbReference type="EMBL" id="LGRX02015898">
    <property type="protein sequence ID" value="KAK3262879.1"/>
    <property type="molecule type" value="Genomic_DNA"/>
</dbReference>
<feature type="compositionally biased region" description="Polar residues" evidence="2">
    <location>
        <begin position="777"/>
        <end position="786"/>
    </location>
</feature>
<evidence type="ECO:0000259" key="3">
    <source>
        <dbReference type="PROSITE" id="PS50222"/>
    </source>
</evidence>
<feature type="compositionally biased region" description="Basic residues" evidence="2">
    <location>
        <begin position="84"/>
        <end position="96"/>
    </location>
</feature>
<feature type="domain" description="EF-hand" evidence="3">
    <location>
        <begin position="202"/>
        <end position="237"/>
    </location>
</feature>
<proteinExistence type="predicted"/>
<dbReference type="InterPro" id="IPR018247">
    <property type="entry name" value="EF_Hand_1_Ca_BS"/>
</dbReference>
<evidence type="ECO:0000313" key="4">
    <source>
        <dbReference type="EMBL" id="KAK3262879.1"/>
    </source>
</evidence>
<dbReference type="AlphaFoldDB" id="A0AAE0KWB9"/>
<name>A0AAE0KWB9_9CHLO</name>
<dbReference type="Gene3D" id="1.10.238.10">
    <property type="entry name" value="EF-hand"/>
    <property type="match status" value="1"/>
</dbReference>
<accession>A0AAE0KWB9</accession>
<feature type="region of interest" description="Disordered" evidence="2">
    <location>
        <begin position="697"/>
        <end position="788"/>
    </location>
</feature>
<sequence length="814" mass="89192">MSARESNSKVLASMHTARRERWEAFLDSAGYDDGGVPWEHFDKSKGYHFKSRGAIVSKEKSPLRSKVDASAAHGARRESSVHTGYHRSRSRSRSRSPLKDQSARKKSGKRGMKISNLGLPPEMTFYSNTLLDCLKDEGGLMKFRVDRGSWHDCNTSLDVIKHSKGIDQAKQIFEYLDSDGDGQLSLMELQVGFIELNLFHVGNVGEIHALAAELDKDGDGQVDIMEFAKFAKPEFRDEIIHAIGEFNSATAAAAAEEVAPEPEEVEEPDLSDLSVEEQRQALKQDARVSLEVETLRQMNLTDAVELLSKMEPVRAGAILEQLELTKTVAIVKKLAAIPRSVRSDLDAVMESTPSASRWPLRSCMKRKQAEQIMRLMNKENIPRVRERMESSEQKMLQAELLKMMESPFVKNAMTEVKAYEICNRGWHAGAGVVRAEVAQGSWDTPEQQQVLWNALRSELVVNTTSRDQVKFQVRLGHAPDTDKPESGFIIEDTLREAIEVLRDLSYDECKRSCQGAGVLYQWVMARCKWLRLELMRRAETAGRTLDIPDIGVAPGKEANVKQPPSALAEAMEKAKATPRGKATPREKVTPRASRTSQARILTDDASKKSPPAGEQPTEVRDPVDMPAPPPSEPADGEAAAAGNTTSADSPVAAKKAKKGKGTKPAVSAACMAASPCDTATDHFEAALDAPLALERRAHVKEGPGKGAWLREAGTRPGRRGAEGKKGKQKGKKVQRQSDVTTPQPQADTIKSQPADHAKAKETAGTGMNGSVDVRATPASSQPSSLKPVSIWRDQATRVQVHSGQRLEGILGCSL</sequence>
<dbReference type="Pfam" id="PF13499">
    <property type="entry name" value="EF-hand_7"/>
    <property type="match status" value="1"/>
</dbReference>
<feature type="domain" description="EF-hand" evidence="3">
    <location>
        <begin position="164"/>
        <end position="199"/>
    </location>
</feature>
<dbReference type="PROSITE" id="PS50222">
    <property type="entry name" value="EF_HAND_2"/>
    <property type="match status" value="2"/>
</dbReference>
<feature type="region of interest" description="Disordered" evidence="2">
    <location>
        <begin position="548"/>
        <end position="672"/>
    </location>
</feature>
<dbReference type="InterPro" id="IPR011992">
    <property type="entry name" value="EF-hand-dom_pair"/>
</dbReference>
<organism evidence="4 5">
    <name type="scientific">Cymbomonas tetramitiformis</name>
    <dbReference type="NCBI Taxonomy" id="36881"/>
    <lineage>
        <taxon>Eukaryota</taxon>
        <taxon>Viridiplantae</taxon>
        <taxon>Chlorophyta</taxon>
        <taxon>Pyramimonadophyceae</taxon>
        <taxon>Pyramimonadales</taxon>
        <taxon>Pyramimonadaceae</taxon>
        <taxon>Cymbomonas</taxon>
    </lineage>
</organism>
<keyword evidence="1" id="KW-0106">Calcium</keyword>
<feature type="region of interest" description="Disordered" evidence="2">
    <location>
        <begin position="53"/>
        <end position="116"/>
    </location>
</feature>
<dbReference type="SMART" id="SM00054">
    <property type="entry name" value="EFh"/>
    <property type="match status" value="2"/>
</dbReference>
<evidence type="ECO:0000313" key="5">
    <source>
        <dbReference type="Proteomes" id="UP001190700"/>
    </source>
</evidence>
<reference evidence="4 5" key="1">
    <citation type="journal article" date="2015" name="Genome Biol. Evol.">
        <title>Comparative Genomics of a Bacterivorous Green Alga Reveals Evolutionary Causalities and Consequences of Phago-Mixotrophic Mode of Nutrition.</title>
        <authorList>
            <person name="Burns J.A."/>
            <person name="Paasch A."/>
            <person name="Narechania A."/>
            <person name="Kim E."/>
        </authorList>
    </citation>
    <scope>NUCLEOTIDE SEQUENCE [LARGE SCALE GENOMIC DNA]</scope>
    <source>
        <strain evidence="4 5">PLY_AMNH</strain>
    </source>
</reference>
<evidence type="ECO:0000256" key="1">
    <source>
        <dbReference type="ARBA" id="ARBA00022837"/>
    </source>
</evidence>
<gene>
    <name evidence="4" type="ORF">CYMTET_28290</name>
</gene>
<protein>
    <recommendedName>
        <fullName evidence="3">EF-hand domain-containing protein</fullName>
    </recommendedName>
</protein>
<dbReference type="CDD" id="cd00051">
    <property type="entry name" value="EFh"/>
    <property type="match status" value="1"/>
</dbReference>
<keyword evidence="5" id="KW-1185">Reference proteome</keyword>
<dbReference type="SUPFAM" id="SSF47473">
    <property type="entry name" value="EF-hand"/>
    <property type="match status" value="1"/>
</dbReference>
<feature type="compositionally biased region" description="Basic and acidic residues" evidence="2">
    <location>
        <begin position="57"/>
        <end position="67"/>
    </location>
</feature>
<evidence type="ECO:0000256" key="2">
    <source>
        <dbReference type="SAM" id="MobiDB-lite"/>
    </source>
</evidence>
<comment type="caution">
    <text evidence="4">The sequence shown here is derived from an EMBL/GenBank/DDBJ whole genome shotgun (WGS) entry which is preliminary data.</text>
</comment>
<dbReference type="InterPro" id="IPR002048">
    <property type="entry name" value="EF_hand_dom"/>
</dbReference>